<proteinExistence type="predicted"/>
<keyword evidence="5" id="KW-1185">Reference proteome</keyword>
<feature type="domain" description="CBS" evidence="3">
    <location>
        <begin position="85"/>
        <end position="141"/>
    </location>
</feature>
<dbReference type="EMBL" id="JABVED010000001">
    <property type="protein sequence ID" value="MBC6445823.1"/>
    <property type="molecule type" value="Genomic_DNA"/>
</dbReference>
<reference evidence="4 5" key="1">
    <citation type="submission" date="2020-06" db="EMBL/GenBank/DDBJ databases">
        <title>Actinokineospora xiongansis sp. nov., isolated from soil of Baiyangdian.</title>
        <authorList>
            <person name="Zhang X."/>
        </authorList>
    </citation>
    <scope>NUCLEOTIDE SEQUENCE [LARGE SCALE GENOMIC DNA]</scope>
    <source>
        <strain evidence="4 5">HBU206404</strain>
    </source>
</reference>
<keyword evidence="1 2" id="KW-0129">CBS domain</keyword>
<dbReference type="InterPro" id="IPR046342">
    <property type="entry name" value="CBS_dom_sf"/>
</dbReference>
<dbReference type="RefSeq" id="WP_187217878.1">
    <property type="nucleotide sequence ID" value="NZ_JABVED010000001.1"/>
</dbReference>
<dbReference type="SUPFAM" id="SSF54631">
    <property type="entry name" value="CBS-domain pair"/>
    <property type="match status" value="1"/>
</dbReference>
<evidence type="ECO:0000256" key="1">
    <source>
        <dbReference type="ARBA" id="ARBA00023122"/>
    </source>
</evidence>
<dbReference type="PANTHER" id="PTHR43080:SF29">
    <property type="entry name" value="OS02G0818000 PROTEIN"/>
    <property type="match status" value="1"/>
</dbReference>
<feature type="domain" description="CBS" evidence="3">
    <location>
        <begin position="7"/>
        <end position="65"/>
    </location>
</feature>
<accession>A0ABR7KZY0</accession>
<dbReference type="PANTHER" id="PTHR43080">
    <property type="entry name" value="CBS DOMAIN-CONTAINING PROTEIN CBSX3, MITOCHONDRIAL"/>
    <property type="match status" value="1"/>
</dbReference>
<name>A0ABR7KZY0_9PSEU</name>
<dbReference type="Proteomes" id="UP000734823">
    <property type="component" value="Unassembled WGS sequence"/>
</dbReference>
<dbReference type="PROSITE" id="PS51371">
    <property type="entry name" value="CBS"/>
    <property type="match status" value="2"/>
</dbReference>
<dbReference type="SMART" id="SM00116">
    <property type="entry name" value="CBS"/>
    <property type="match status" value="2"/>
</dbReference>
<gene>
    <name evidence="4" type="ORF">GPZ80_01390</name>
</gene>
<dbReference type="Pfam" id="PF00571">
    <property type="entry name" value="CBS"/>
    <property type="match status" value="2"/>
</dbReference>
<comment type="caution">
    <text evidence="4">The sequence shown here is derived from an EMBL/GenBank/DDBJ whole genome shotgun (WGS) entry which is preliminary data.</text>
</comment>
<organism evidence="4 5">
    <name type="scientific">Actinokineospora xionganensis</name>
    <dbReference type="NCBI Taxonomy" id="2684470"/>
    <lineage>
        <taxon>Bacteria</taxon>
        <taxon>Bacillati</taxon>
        <taxon>Actinomycetota</taxon>
        <taxon>Actinomycetes</taxon>
        <taxon>Pseudonocardiales</taxon>
        <taxon>Pseudonocardiaceae</taxon>
        <taxon>Actinokineospora</taxon>
    </lineage>
</organism>
<dbReference type="Gene3D" id="3.10.580.10">
    <property type="entry name" value="CBS-domain"/>
    <property type="match status" value="1"/>
</dbReference>
<evidence type="ECO:0000259" key="3">
    <source>
        <dbReference type="PROSITE" id="PS51371"/>
    </source>
</evidence>
<protein>
    <submittedName>
        <fullName evidence="4">CBS domain-containing protein</fullName>
    </submittedName>
</protein>
<dbReference type="InterPro" id="IPR051257">
    <property type="entry name" value="Diverse_CBS-Domain"/>
</dbReference>
<dbReference type="InterPro" id="IPR000644">
    <property type="entry name" value="CBS_dom"/>
</dbReference>
<evidence type="ECO:0000256" key="2">
    <source>
        <dbReference type="PROSITE-ProRule" id="PRU00703"/>
    </source>
</evidence>
<evidence type="ECO:0000313" key="4">
    <source>
        <dbReference type="EMBL" id="MBC6445823.1"/>
    </source>
</evidence>
<evidence type="ECO:0000313" key="5">
    <source>
        <dbReference type="Proteomes" id="UP000734823"/>
    </source>
</evidence>
<sequence>MRAKDIMSSPVLTVGTSTTVKEAASLLASHGFTAAPVVDEDDRLVGVVTEADLVRDRLPRDPRSLIHPGAQATGPAVAHSVGEVMSTPVTSMNPGADVADLAAALLGAGHRSMPIVEGSHVVGIVTRRDLLRTIARDDEAVAKDVRHRLEIYGGRGRWSVRVADGAVTIDDEHDDATDRHVATVLARAVPGVVSATCDRRVSVAGTRRSGE</sequence>